<dbReference type="Gene3D" id="1.20.920.10">
    <property type="entry name" value="Bromodomain-like"/>
    <property type="match status" value="1"/>
</dbReference>
<evidence type="ECO:0000256" key="1">
    <source>
        <dbReference type="ARBA" id="ARBA00004123"/>
    </source>
</evidence>
<dbReference type="InterPro" id="IPR047171">
    <property type="entry name" value="BAZ1A"/>
</dbReference>
<dbReference type="Gene3D" id="3.30.40.10">
    <property type="entry name" value="Zinc/RING finger domain, C3HC4 (zinc finger)"/>
    <property type="match status" value="2"/>
</dbReference>
<dbReference type="InterPro" id="IPR028941">
    <property type="entry name" value="WHIM2_dom"/>
</dbReference>
<dbReference type="PANTHER" id="PTHR46510">
    <property type="entry name" value="BROMODOMAIN ADJACENT TO ZINC FINGER DOMAIN PROTEIN 1A"/>
    <property type="match status" value="1"/>
</dbReference>
<evidence type="ECO:0000313" key="20">
    <source>
        <dbReference type="EMBL" id="CAH0550661.1"/>
    </source>
</evidence>
<keyword evidence="21" id="KW-1185">Reference proteome</keyword>
<feature type="compositionally biased region" description="Acidic residues" evidence="15">
    <location>
        <begin position="1132"/>
        <end position="1145"/>
    </location>
</feature>
<keyword evidence="2" id="KW-0597">Phosphoprotein</keyword>
<dbReference type="SUPFAM" id="SSF57903">
    <property type="entry name" value="FYVE/PHD zinc finger"/>
    <property type="match status" value="2"/>
</dbReference>
<reference evidence="20" key="1">
    <citation type="submission" date="2021-12" db="EMBL/GenBank/DDBJ databases">
        <authorList>
            <person name="King R."/>
        </authorList>
    </citation>
    <scope>NUCLEOTIDE SEQUENCE</scope>
</reference>
<keyword evidence="6" id="KW-0805">Transcription regulation</keyword>
<dbReference type="GO" id="GO:0006355">
    <property type="term" value="P:regulation of DNA-templated transcription"/>
    <property type="evidence" value="ECO:0007669"/>
    <property type="project" value="TreeGrafter"/>
</dbReference>
<feature type="region of interest" description="Disordered" evidence="15">
    <location>
        <begin position="1203"/>
        <end position="1222"/>
    </location>
</feature>
<dbReference type="InterPro" id="IPR001487">
    <property type="entry name" value="Bromodomain"/>
</dbReference>
<comment type="subcellular location">
    <subcellularLocation>
        <location evidence="1 14">Nucleus</location>
    </subcellularLocation>
</comment>
<dbReference type="GO" id="GO:0031445">
    <property type="term" value="P:regulation of heterochromatin formation"/>
    <property type="evidence" value="ECO:0007669"/>
    <property type="project" value="TreeGrafter"/>
</dbReference>
<evidence type="ECO:0000259" key="16">
    <source>
        <dbReference type="PROSITE" id="PS50014"/>
    </source>
</evidence>
<dbReference type="OrthoDB" id="332390at2759"/>
<dbReference type="Pfam" id="PF10537">
    <property type="entry name" value="WAC_Acf1_DNA_bd"/>
    <property type="match status" value="1"/>
</dbReference>
<feature type="region of interest" description="Disordered" evidence="15">
    <location>
        <begin position="1127"/>
        <end position="1160"/>
    </location>
</feature>
<dbReference type="PANTHER" id="PTHR46510:SF1">
    <property type="entry name" value="BROMODOMAIN ADJACENT TO ZINC FINGER DOMAIN PROTEIN 1A"/>
    <property type="match status" value="1"/>
</dbReference>
<evidence type="ECO:0000256" key="9">
    <source>
        <dbReference type="ARBA" id="ARBA00023163"/>
    </source>
</evidence>
<feature type="compositionally biased region" description="Acidic residues" evidence="15">
    <location>
        <begin position="1399"/>
        <end position="1411"/>
    </location>
</feature>
<evidence type="ECO:0000256" key="14">
    <source>
        <dbReference type="PROSITE-ProRule" id="PRU00475"/>
    </source>
</evidence>
<evidence type="ECO:0000256" key="6">
    <source>
        <dbReference type="ARBA" id="ARBA00023015"/>
    </source>
</evidence>
<feature type="region of interest" description="Disordered" evidence="15">
    <location>
        <begin position="719"/>
        <end position="738"/>
    </location>
</feature>
<dbReference type="InterPro" id="IPR036427">
    <property type="entry name" value="Bromodomain-like_sf"/>
</dbReference>
<evidence type="ECO:0000256" key="10">
    <source>
        <dbReference type="ARBA" id="ARBA00023242"/>
    </source>
</evidence>
<dbReference type="GO" id="GO:0000228">
    <property type="term" value="C:nuclear chromosome"/>
    <property type="evidence" value="ECO:0007669"/>
    <property type="project" value="TreeGrafter"/>
</dbReference>
<dbReference type="Pfam" id="PF00628">
    <property type="entry name" value="PHD"/>
    <property type="match status" value="2"/>
</dbReference>
<feature type="domain" description="PHD-type" evidence="17">
    <location>
        <begin position="1165"/>
        <end position="1212"/>
    </location>
</feature>
<dbReference type="Proteomes" id="UP001154078">
    <property type="component" value="Chromosome 2"/>
</dbReference>
<feature type="compositionally biased region" description="Basic and acidic residues" evidence="15">
    <location>
        <begin position="1209"/>
        <end position="1222"/>
    </location>
</feature>
<evidence type="ECO:0000259" key="18">
    <source>
        <dbReference type="PROSITE" id="PS50827"/>
    </source>
</evidence>
<keyword evidence="5" id="KW-0862">Zinc</keyword>
<feature type="domain" description="DDT" evidence="18">
    <location>
        <begin position="370"/>
        <end position="435"/>
    </location>
</feature>
<evidence type="ECO:0000256" key="11">
    <source>
        <dbReference type="ARBA" id="ARBA00068253"/>
    </source>
</evidence>
<evidence type="ECO:0000256" key="5">
    <source>
        <dbReference type="ARBA" id="ARBA00022833"/>
    </source>
</evidence>
<evidence type="ECO:0000256" key="2">
    <source>
        <dbReference type="ARBA" id="ARBA00022553"/>
    </source>
</evidence>
<feature type="compositionally biased region" description="Polar residues" evidence="15">
    <location>
        <begin position="927"/>
        <end position="936"/>
    </location>
</feature>
<dbReference type="PROSITE" id="PS51136">
    <property type="entry name" value="WAC"/>
    <property type="match status" value="1"/>
</dbReference>
<keyword evidence="9" id="KW-0804">Transcription</keyword>
<keyword evidence="7" id="KW-0175">Coiled coil</keyword>
<name>A0A9P0AWX9_BRAAE</name>
<evidence type="ECO:0000256" key="4">
    <source>
        <dbReference type="ARBA" id="ARBA00022771"/>
    </source>
</evidence>
<sequence>MPLLKKKSFEKTSTTLLRDDEEVFYCEITGEVFRDYEEFSERLFLCNSMVWTCCMTGKSNLTYLEALESEENAKRSLQEFPVELKIPILFLASKTKRTSFGDMAEDVFIYAKDRFFIGENLETSFTNNKWKDSHVLQVIAPAEETIKQQITSTKNGTSPERQFFPPFNVYKYEIEHLDAEDEDVSEIMIVDHSQIRRKKSVFNREKSKLFLKQYVEQDLNGVWVIKPSVIETFGISKIQFDQIFDGPMPNFECTKKLLKKLNGTSNGRKATKQETLAKYLTKNGLAGEGKKSKGKNGAELMEMMKKREEEFKVKKQLKEEEKIALKLKKKEENIKISNYVREYYKPKEDLELDDHLKLPEPTPIISKIPEKYMGDMLMILEFVEHFSKILSTKDFFPQGFTYEIMERALIEKEVAGPLTDVIQMFLTALFNVQDEESNQYRTQVEKGSEIDEEKINDNLSLRDATQLATLASGWSNQYQGLPLSRLPLYSVTVSEILRLHLLSSGARINDTGARWRFQQRGGYTSEDDPGLYLRLHEPQIIKALSIHNVVQLSMGDKIKIVSCLMNQLLTYADVRDIVEERMDKNRQMKLELRSAHAAERKREQEYLSEKSKIKKEFKEDPKAVTDKIEKLDKENDRKQLQNERKIEKLMKGCTDKQILLGFDRALRKYFKLESLPGVLVNFEEDNPGVCLDAMVKQNPELANADKTQIIQHVKKVYEEMNSSDKENNPKKSPVKINGTRASLPQADKDQCKELLVCSADPAACSIHSTTVERTRWSFYHDKSDIDNLANSLNKRGIREGELQQVIKTDKECLHRLVSQTPATQLNPNVETEEILQKPKRKAGKDRYEDANLGFPADLPPEDVLLNSIIDNILEMEEKMFAGNLGSLSVKNRDKWRECLLSKNYDELDKTIIKREDKHLKVKKETTGKGSRSSTPEINEKPPELKEYKDPGICLGPTLDEEIENGDVAEENLLKQSEELTAAIKSVAIALAQVAQAVEPKYLKKPLGKADVTKNEKKKEEFDVLARWEQSLLASTSFSQVFLHYGTLDSCVMWSRSALLARCRICRRQKDSENMLLCDICNMGHHLYCLKPKLTSVPKGDWFCDRCTKEKEKQEKLLQPTPSKKRKIFKENLEEEESDVDEEEDAEGSKESEGEEEEEENGALKVELCKLCGSGGELLNCDTCSIFYHRECVSPPLRRMPRGPWTCSSCKDDKERKEEKSSDTEQKGWWQCTGFIYTQRRCAAKARNKIHSFTKSLRRLSESDEDQDSDVEEVVHSRRSNRREDNREDLPLHNVALQELLSDVMKHKDAWPFLRPVQKNEVPDYYDVITRPMDFGTIKYKLNMGEYNEDHQLMRDVVLVFENCNAYNHSEADVYKCGVKLAKYLKQKCKDVGLKLPEELMSEDSSIEDEEDTARPKTKKRRTK</sequence>
<feature type="compositionally biased region" description="Basic and acidic residues" evidence="15">
    <location>
        <begin position="937"/>
        <end position="949"/>
    </location>
</feature>
<accession>A0A9P0AWX9</accession>
<dbReference type="InterPro" id="IPR018501">
    <property type="entry name" value="DDT_dom"/>
</dbReference>
<feature type="compositionally biased region" description="Acidic residues" evidence="15">
    <location>
        <begin position="1262"/>
        <end position="1271"/>
    </location>
</feature>
<organism evidence="20 21">
    <name type="scientific">Brassicogethes aeneus</name>
    <name type="common">Rape pollen beetle</name>
    <name type="synonym">Meligethes aeneus</name>
    <dbReference type="NCBI Taxonomy" id="1431903"/>
    <lineage>
        <taxon>Eukaryota</taxon>
        <taxon>Metazoa</taxon>
        <taxon>Ecdysozoa</taxon>
        <taxon>Arthropoda</taxon>
        <taxon>Hexapoda</taxon>
        <taxon>Insecta</taxon>
        <taxon>Pterygota</taxon>
        <taxon>Neoptera</taxon>
        <taxon>Endopterygota</taxon>
        <taxon>Coleoptera</taxon>
        <taxon>Polyphaga</taxon>
        <taxon>Cucujiformia</taxon>
        <taxon>Nitidulidae</taxon>
        <taxon>Meligethinae</taxon>
        <taxon>Brassicogethes</taxon>
    </lineage>
</organism>
<dbReference type="InterPro" id="IPR019787">
    <property type="entry name" value="Znf_PHD-finger"/>
</dbReference>
<evidence type="ECO:0000256" key="12">
    <source>
        <dbReference type="PROSITE-ProRule" id="PRU00035"/>
    </source>
</evidence>
<dbReference type="GO" id="GO:0008623">
    <property type="term" value="C:CHRAC"/>
    <property type="evidence" value="ECO:0007669"/>
    <property type="project" value="TreeGrafter"/>
</dbReference>
<dbReference type="SMART" id="SM00297">
    <property type="entry name" value="BROMO"/>
    <property type="match status" value="1"/>
</dbReference>
<dbReference type="PRINTS" id="PR00503">
    <property type="entry name" value="BROMODOMAIN"/>
</dbReference>
<dbReference type="Pfam" id="PF15613">
    <property type="entry name" value="WSD"/>
    <property type="match status" value="1"/>
</dbReference>
<feature type="region of interest" description="Disordered" evidence="15">
    <location>
        <begin position="1257"/>
        <end position="1286"/>
    </location>
</feature>
<evidence type="ECO:0000256" key="13">
    <source>
        <dbReference type="PROSITE-ProRule" id="PRU00146"/>
    </source>
</evidence>
<dbReference type="EMBL" id="OV121133">
    <property type="protein sequence ID" value="CAH0550661.1"/>
    <property type="molecule type" value="Genomic_DNA"/>
</dbReference>
<dbReference type="GO" id="GO:0003677">
    <property type="term" value="F:DNA binding"/>
    <property type="evidence" value="ECO:0007669"/>
    <property type="project" value="TreeGrafter"/>
</dbReference>
<dbReference type="InterPro" id="IPR013083">
    <property type="entry name" value="Znf_RING/FYVE/PHD"/>
</dbReference>
<evidence type="ECO:0000256" key="7">
    <source>
        <dbReference type="ARBA" id="ARBA00023054"/>
    </source>
</evidence>
<evidence type="ECO:0000256" key="8">
    <source>
        <dbReference type="ARBA" id="ARBA00023117"/>
    </source>
</evidence>
<dbReference type="InterPro" id="IPR011011">
    <property type="entry name" value="Znf_FYVE_PHD"/>
</dbReference>
<dbReference type="GO" id="GO:0045740">
    <property type="term" value="P:positive regulation of DNA replication"/>
    <property type="evidence" value="ECO:0007669"/>
    <property type="project" value="TreeGrafter"/>
</dbReference>
<dbReference type="InterPro" id="IPR019786">
    <property type="entry name" value="Zinc_finger_PHD-type_CS"/>
</dbReference>
<feature type="compositionally biased region" description="Basic and acidic residues" evidence="15">
    <location>
        <begin position="719"/>
        <end position="729"/>
    </location>
</feature>
<evidence type="ECO:0000259" key="17">
    <source>
        <dbReference type="PROSITE" id="PS50016"/>
    </source>
</evidence>
<feature type="domain" description="Bromo" evidence="16">
    <location>
        <begin position="1304"/>
        <end position="1374"/>
    </location>
</feature>
<dbReference type="PROSITE" id="PS50016">
    <property type="entry name" value="ZF_PHD_2"/>
    <property type="match status" value="2"/>
</dbReference>
<dbReference type="Pfam" id="PF02791">
    <property type="entry name" value="DDT"/>
    <property type="match status" value="1"/>
</dbReference>
<feature type="domain" description="PHD-type" evidence="17">
    <location>
        <begin position="1059"/>
        <end position="1109"/>
    </location>
</feature>
<evidence type="ECO:0000256" key="3">
    <source>
        <dbReference type="ARBA" id="ARBA00022723"/>
    </source>
</evidence>
<gene>
    <name evidence="20" type="ORF">MELIAE_LOCUS3432</name>
</gene>
<dbReference type="SMART" id="SM00249">
    <property type="entry name" value="PHD"/>
    <property type="match status" value="2"/>
</dbReference>
<feature type="region of interest" description="Disordered" evidence="15">
    <location>
        <begin position="1399"/>
        <end position="1423"/>
    </location>
</feature>
<evidence type="ECO:0000313" key="21">
    <source>
        <dbReference type="Proteomes" id="UP001154078"/>
    </source>
</evidence>
<evidence type="ECO:0000259" key="19">
    <source>
        <dbReference type="PROSITE" id="PS51136"/>
    </source>
</evidence>
<dbReference type="InterPro" id="IPR028942">
    <property type="entry name" value="WHIM1_dom"/>
</dbReference>
<dbReference type="Pfam" id="PF15612">
    <property type="entry name" value="WHIM1"/>
    <property type="match status" value="1"/>
</dbReference>
<keyword evidence="4 13" id="KW-0863">Zinc-finger</keyword>
<protein>
    <recommendedName>
        <fullName evidence="11">Bromodomain adjacent to zinc finger domain protein 1A</fullName>
    </recommendedName>
</protein>
<evidence type="ECO:0000256" key="15">
    <source>
        <dbReference type="SAM" id="MobiDB-lite"/>
    </source>
</evidence>
<dbReference type="InterPro" id="IPR001965">
    <property type="entry name" value="Znf_PHD"/>
</dbReference>
<dbReference type="Pfam" id="PF00439">
    <property type="entry name" value="Bromodomain"/>
    <property type="match status" value="1"/>
</dbReference>
<proteinExistence type="predicted"/>
<feature type="region of interest" description="Disordered" evidence="15">
    <location>
        <begin position="921"/>
        <end position="950"/>
    </location>
</feature>
<dbReference type="GO" id="GO:0006338">
    <property type="term" value="P:chromatin remodeling"/>
    <property type="evidence" value="ECO:0007669"/>
    <property type="project" value="InterPro"/>
</dbReference>
<dbReference type="SMART" id="SM00571">
    <property type="entry name" value="DDT"/>
    <property type="match status" value="1"/>
</dbReference>
<dbReference type="GO" id="GO:0008270">
    <property type="term" value="F:zinc ion binding"/>
    <property type="evidence" value="ECO:0007669"/>
    <property type="project" value="UniProtKB-KW"/>
</dbReference>
<dbReference type="PROSITE" id="PS50014">
    <property type="entry name" value="BROMODOMAIN_2"/>
    <property type="match status" value="1"/>
</dbReference>
<dbReference type="PROSITE" id="PS01359">
    <property type="entry name" value="ZF_PHD_1"/>
    <property type="match status" value="1"/>
</dbReference>
<keyword evidence="3" id="KW-0479">Metal-binding</keyword>
<dbReference type="InterPro" id="IPR013136">
    <property type="entry name" value="WSTF_Acf1_Cbp146"/>
</dbReference>
<keyword evidence="8 12" id="KW-0103">Bromodomain</keyword>
<keyword evidence="10 14" id="KW-0539">Nucleus</keyword>
<feature type="domain" description="WAC" evidence="19">
    <location>
        <begin position="21"/>
        <end position="129"/>
    </location>
</feature>
<dbReference type="SUPFAM" id="SSF47370">
    <property type="entry name" value="Bromodomain"/>
    <property type="match status" value="1"/>
</dbReference>
<dbReference type="FunFam" id="3.30.40.10:FF:000300">
    <property type="entry name" value="Bromodomain adjacent to zinc finger domain protein 1A"/>
    <property type="match status" value="1"/>
</dbReference>
<dbReference type="PROSITE" id="PS50827">
    <property type="entry name" value="DDT"/>
    <property type="match status" value="1"/>
</dbReference>